<feature type="domain" description="Csa3 N-terminal" evidence="1">
    <location>
        <begin position="4"/>
        <end position="122"/>
    </location>
</feature>
<dbReference type="Pfam" id="PF25212">
    <property type="entry name" value="HVO_A0114"/>
    <property type="match status" value="1"/>
</dbReference>
<evidence type="ECO:0000259" key="1">
    <source>
        <dbReference type="Pfam" id="PF22662"/>
    </source>
</evidence>
<sequence length="211" mass="24172">MNTALIITFGFDEKFCYRAIMRNRIKDGDRIILLTAGVVEKVKRAYELVRNFISTTYKNVEVELVELNPRDFVFGVEKVATLIKNLENYEIVVNLSGGMRILSLMVYAALTLIDKDAKVEIELEDFSGVVELPKEIFTLPKVLSKLSSEKIELIRIAKEKWEVSAMKLAEALGKDVTTIRRHIYELERLKLVEIVSRKPLKVRLREIGGLV</sequence>
<dbReference type="GO" id="GO:0003677">
    <property type="term" value="F:DNA binding"/>
    <property type="evidence" value="ECO:0007669"/>
    <property type="project" value="UniProtKB-KW"/>
</dbReference>
<dbReference type="InterPro" id="IPR054588">
    <property type="entry name" value="Csa3_N"/>
</dbReference>
<name>A0A7J3TJ28_9EURY</name>
<reference evidence="2" key="1">
    <citation type="journal article" date="2020" name="mSystems">
        <title>Genome- and Community-Level Interaction Insights into Carbon Utilization and Element Cycling Functions of Hydrothermarchaeota in Hydrothermal Sediment.</title>
        <authorList>
            <person name="Zhou Z."/>
            <person name="Liu Y."/>
            <person name="Xu W."/>
            <person name="Pan J."/>
            <person name="Luo Z.H."/>
            <person name="Li M."/>
        </authorList>
    </citation>
    <scope>NUCLEOTIDE SEQUENCE [LARGE SCALE GENOMIC DNA]</scope>
    <source>
        <strain evidence="2">SpSt-10</strain>
    </source>
</reference>
<dbReference type="NCBIfam" id="TIGR01884">
    <property type="entry name" value="cas_HTH"/>
    <property type="match status" value="1"/>
</dbReference>
<dbReference type="EMBL" id="DRUC01000099">
    <property type="protein sequence ID" value="HHF48812.1"/>
    <property type="molecule type" value="Genomic_DNA"/>
</dbReference>
<dbReference type="SUPFAM" id="SSF46785">
    <property type="entry name" value="Winged helix' DNA-binding domain"/>
    <property type="match status" value="1"/>
</dbReference>
<comment type="caution">
    <text evidence="2">The sequence shown here is derived from an EMBL/GenBank/DDBJ whole genome shotgun (WGS) entry which is preliminary data.</text>
</comment>
<dbReference type="Pfam" id="PF22662">
    <property type="entry name" value="Csa3_N"/>
    <property type="match status" value="1"/>
</dbReference>
<evidence type="ECO:0000313" key="2">
    <source>
        <dbReference type="EMBL" id="HHF48812.1"/>
    </source>
</evidence>
<dbReference type="AlphaFoldDB" id="A0A7J3TJ28"/>
<dbReference type="InterPro" id="IPR036388">
    <property type="entry name" value="WH-like_DNA-bd_sf"/>
</dbReference>
<keyword evidence="2" id="KW-0238">DNA-binding</keyword>
<protein>
    <submittedName>
        <fullName evidence="2">CRISPR locus-related DNA-binding protein</fullName>
    </submittedName>
</protein>
<proteinExistence type="predicted"/>
<dbReference type="Gene3D" id="1.10.10.10">
    <property type="entry name" value="Winged helix-like DNA-binding domain superfamily/Winged helix DNA-binding domain"/>
    <property type="match status" value="1"/>
</dbReference>
<accession>A0A7J3TJ28</accession>
<dbReference type="InterPro" id="IPR036390">
    <property type="entry name" value="WH_DNA-bd_sf"/>
</dbReference>
<dbReference type="Gene3D" id="3.40.50.11700">
    <property type="match status" value="1"/>
</dbReference>
<gene>
    <name evidence="2" type="ORF">ENL48_06760</name>
</gene>
<dbReference type="InterPro" id="IPR010163">
    <property type="entry name" value="Csa3"/>
</dbReference>
<organism evidence="2">
    <name type="scientific">Geoglobus ahangari</name>
    <dbReference type="NCBI Taxonomy" id="113653"/>
    <lineage>
        <taxon>Archaea</taxon>
        <taxon>Methanobacteriati</taxon>
        <taxon>Methanobacteriota</taxon>
        <taxon>Archaeoglobi</taxon>
        <taxon>Archaeoglobales</taxon>
        <taxon>Archaeoglobaceae</taxon>
        <taxon>Geoglobus</taxon>
    </lineage>
</organism>